<dbReference type="Gene3D" id="3.20.20.100">
    <property type="entry name" value="NADP-dependent oxidoreductase domain"/>
    <property type="match status" value="1"/>
</dbReference>
<dbReference type="Proteomes" id="UP000662747">
    <property type="component" value="Chromosome"/>
</dbReference>
<dbReference type="RefSeq" id="WP_206723015.1">
    <property type="nucleotide sequence ID" value="NZ_CP071090.1"/>
</dbReference>
<dbReference type="InterPro" id="IPR023210">
    <property type="entry name" value="NADP_OxRdtase_dom"/>
</dbReference>
<dbReference type="SUPFAM" id="SSF51430">
    <property type="entry name" value="NAD(P)-linked oxidoreductase"/>
    <property type="match status" value="1"/>
</dbReference>
<evidence type="ECO:0000313" key="2">
    <source>
        <dbReference type="EMBL" id="QSQ21437.1"/>
    </source>
</evidence>
<feature type="domain" description="NADP-dependent oxidoreductase" evidence="1">
    <location>
        <begin position="46"/>
        <end position="300"/>
    </location>
</feature>
<protein>
    <submittedName>
        <fullName evidence="2">Aldo/keto reductase</fullName>
    </submittedName>
</protein>
<sequence>MNRYLGAHGPAVSSLGLGLAALGRPGYITLGHGSDFGRDRSVGAMERQAHEVLDAAYSGGLRYFDAARSYGRAEAFLASWLAARGLRPGDVTVGSKWGYTYTADWQVQAEHHEVKDHTLPTFQRQLAESRALLGPYLSLYQIHSATFESGVLEDTAVLSALARLREDGVVVGLSLSGASQADVLRRALEVRVDGAPLFGCVQATWNLLERSAGPALSEAHAAGWGVIIKEAVANGRLTSRDSSPELSPLRELARERGVTPDAIALAAVLAQPWVSVVLSGASTVEQLHDNLASRAVSWSAELDARLGEMQEAPRTYWAKRSSLPWN</sequence>
<keyword evidence="3" id="KW-1185">Reference proteome</keyword>
<dbReference type="PANTHER" id="PTHR43312">
    <property type="entry name" value="D-THREO-ALDOSE 1-DEHYDROGENASE"/>
    <property type="match status" value="1"/>
</dbReference>
<accession>A0ABX7NRD8</accession>
<dbReference type="InterPro" id="IPR053135">
    <property type="entry name" value="AKR2_Oxidoreductase"/>
</dbReference>
<dbReference type="InterPro" id="IPR036812">
    <property type="entry name" value="NAD(P)_OxRdtase_dom_sf"/>
</dbReference>
<dbReference type="EMBL" id="CP071090">
    <property type="protein sequence ID" value="QSQ21437.1"/>
    <property type="molecule type" value="Genomic_DNA"/>
</dbReference>
<proteinExistence type="predicted"/>
<dbReference type="CDD" id="cd19098">
    <property type="entry name" value="AKR_unchar"/>
    <property type="match status" value="1"/>
</dbReference>
<evidence type="ECO:0000259" key="1">
    <source>
        <dbReference type="Pfam" id="PF00248"/>
    </source>
</evidence>
<evidence type="ECO:0000313" key="3">
    <source>
        <dbReference type="Proteomes" id="UP000662747"/>
    </source>
</evidence>
<dbReference type="PANTHER" id="PTHR43312:SF1">
    <property type="entry name" value="NADP-DEPENDENT OXIDOREDUCTASE DOMAIN-CONTAINING PROTEIN"/>
    <property type="match status" value="1"/>
</dbReference>
<organism evidence="2 3">
    <name type="scientific">Pyxidicoccus parkwayensis</name>
    <dbReference type="NCBI Taxonomy" id="2813578"/>
    <lineage>
        <taxon>Bacteria</taxon>
        <taxon>Pseudomonadati</taxon>
        <taxon>Myxococcota</taxon>
        <taxon>Myxococcia</taxon>
        <taxon>Myxococcales</taxon>
        <taxon>Cystobacterineae</taxon>
        <taxon>Myxococcaceae</taxon>
        <taxon>Pyxidicoccus</taxon>
    </lineage>
</organism>
<name>A0ABX7NRD8_9BACT</name>
<gene>
    <name evidence="2" type="ORF">JY651_40660</name>
</gene>
<reference evidence="2 3" key="1">
    <citation type="submission" date="2021-02" db="EMBL/GenBank/DDBJ databases">
        <title>De Novo genome assembly of isolated myxobacteria.</title>
        <authorList>
            <person name="Stevens D.C."/>
        </authorList>
    </citation>
    <scope>NUCLEOTIDE SEQUENCE [LARGE SCALE GENOMIC DNA]</scope>
    <source>
        <strain evidence="3">SCPEA02</strain>
    </source>
</reference>
<dbReference type="Pfam" id="PF00248">
    <property type="entry name" value="Aldo_ket_red"/>
    <property type="match status" value="1"/>
</dbReference>